<evidence type="ECO:0000256" key="1">
    <source>
        <dbReference type="SAM" id="SignalP"/>
    </source>
</evidence>
<keyword evidence="3" id="KW-1185">Reference proteome</keyword>
<reference evidence="2" key="1">
    <citation type="submission" date="2023-01" db="EMBL/GenBank/DDBJ databases">
        <authorList>
            <person name="Van Ghelder C."/>
            <person name="Rancurel C."/>
        </authorList>
    </citation>
    <scope>NUCLEOTIDE SEQUENCE</scope>
    <source>
        <strain evidence="2">CNCM I-4278</strain>
    </source>
</reference>
<comment type="caution">
    <text evidence="2">The sequence shown here is derived from an EMBL/GenBank/DDBJ whole genome shotgun (WGS) entry which is preliminary data.</text>
</comment>
<gene>
    <name evidence="2" type="ORF">PDIGIT_LOCUS9903</name>
</gene>
<sequence length="85" mass="9481">MILPRLSWFLPISALLTKLVNCFCCSIISFRVSGVILSCLTAFPCLLDRNMANSHVLRSNDHDSRGLRLGIQPNGCVPLSVYHQH</sequence>
<evidence type="ECO:0000313" key="2">
    <source>
        <dbReference type="EMBL" id="CAI6336797.1"/>
    </source>
</evidence>
<dbReference type="Proteomes" id="UP001152607">
    <property type="component" value="Unassembled WGS sequence"/>
</dbReference>
<evidence type="ECO:0000313" key="3">
    <source>
        <dbReference type="Proteomes" id="UP001152607"/>
    </source>
</evidence>
<accession>A0A9W4ULD9</accession>
<feature type="chain" id="PRO_5040931582" description="Secreted protein" evidence="1">
    <location>
        <begin position="23"/>
        <end position="85"/>
    </location>
</feature>
<evidence type="ECO:0008006" key="4">
    <source>
        <dbReference type="Google" id="ProtNLM"/>
    </source>
</evidence>
<proteinExistence type="predicted"/>
<dbReference type="AlphaFoldDB" id="A0A9W4ULD9"/>
<keyword evidence="1" id="KW-0732">Signal</keyword>
<protein>
    <recommendedName>
        <fullName evidence="4">Secreted protein</fullName>
    </recommendedName>
</protein>
<organism evidence="2 3">
    <name type="scientific">Periconia digitata</name>
    <dbReference type="NCBI Taxonomy" id="1303443"/>
    <lineage>
        <taxon>Eukaryota</taxon>
        <taxon>Fungi</taxon>
        <taxon>Dikarya</taxon>
        <taxon>Ascomycota</taxon>
        <taxon>Pezizomycotina</taxon>
        <taxon>Dothideomycetes</taxon>
        <taxon>Pleosporomycetidae</taxon>
        <taxon>Pleosporales</taxon>
        <taxon>Massarineae</taxon>
        <taxon>Periconiaceae</taxon>
        <taxon>Periconia</taxon>
    </lineage>
</organism>
<dbReference type="EMBL" id="CAOQHR010000007">
    <property type="protein sequence ID" value="CAI6336797.1"/>
    <property type="molecule type" value="Genomic_DNA"/>
</dbReference>
<name>A0A9W4ULD9_9PLEO</name>
<feature type="signal peptide" evidence="1">
    <location>
        <begin position="1"/>
        <end position="22"/>
    </location>
</feature>